<evidence type="ECO:0000259" key="10">
    <source>
        <dbReference type="Pfam" id="PF00483"/>
    </source>
</evidence>
<evidence type="ECO:0000313" key="11">
    <source>
        <dbReference type="EMBL" id="MCG2589115.1"/>
    </source>
</evidence>
<evidence type="ECO:0000256" key="6">
    <source>
        <dbReference type="ARBA" id="ARBA00031455"/>
    </source>
</evidence>
<reference evidence="11" key="2">
    <citation type="submission" date="2024-05" db="EMBL/GenBank/DDBJ databases">
        <title>Rhodohalobacter halophilus gen. nov., sp. nov., a moderately halophilic member of the family Balneolaceae.</title>
        <authorList>
            <person name="Xia J."/>
        </authorList>
    </citation>
    <scope>NUCLEOTIDE SEQUENCE</scope>
    <source>
        <strain evidence="11">WB101</strain>
    </source>
</reference>
<dbReference type="InterPro" id="IPR005771">
    <property type="entry name" value="GalU_uridylyltTrfase_bac/arc"/>
</dbReference>
<evidence type="ECO:0000256" key="2">
    <source>
        <dbReference type="ARBA" id="ARBA00012415"/>
    </source>
</evidence>
<evidence type="ECO:0000256" key="3">
    <source>
        <dbReference type="ARBA" id="ARBA00019048"/>
    </source>
</evidence>
<dbReference type="Gene3D" id="3.90.550.10">
    <property type="entry name" value="Spore Coat Polysaccharide Biosynthesis Protein SpsA, Chain A"/>
    <property type="match status" value="1"/>
</dbReference>
<keyword evidence="5 11" id="KW-0548">Nucleotidyltransferase</keyword>
<proteinExistence type="inferred from homology"/>
<evidence type="ECO:0000256" key="5">
    <source>
        <dbReference type="ARBA" id="ARBA00022695"/>
    </source>
</evidence>
<keyword evidence="12" id="KW-1185">Reference proteome</keyword>
<gene>
    <name evidence="11" type="ORF">L6773_11085</name>
</gene>
<dbReference type="EC" id="2.7.7.9" evidence="2"/>
<evidence type="ECO:0000256" key="1">
    <source>
        <dbReference type="ARBA" id="ARBA00006890"/>
    </source>
</evidence>
<evidence type="ECO:0000256" key="9">
    <source>
        <dbReference type="ARBA" id="ARBA00048128"/>
    </source>
</evidence>
<dbReference type="EMBL" id="JAKLWS010000012">
    <property type="protein sequence ID" value="MCG2589115.1"/>
    <property type="molecule type" value="Genomic_DNA"/>
</dbReference>
<evidence type="ECO:0000256" key="8">
    <source>
        <dbReference type="ARBA" id="ARBA00032341"/>
    </source>
</evidence>
<dbReference type="InterPro" id="IPR029044">
    <property type="entry name" value="Nucleotide-diphossugar_trans"/>
</dbReference>
<dbReference type="PANTHER" id="PTHR43197:SF1">
    <property type="entry name" value="UTP--GLUCOSE-1-PHOSPHATE URIDYLYLTRANSFERASE"/>
    <property type="match status" value="1"/>
</dbReference>
<comment type="similarity">
    <text evidence="1">Belongs to the UDPGP type 2 family.</text>
</comment>
<evidence type="ECO:0000313" key="12">
    <source>
        <dbReference type="Proteomes" id="UP001165366"/>
    </source>
</evidence>
<keyword evidence="4" id="KW-0808">Transferase</keyword>
<reference evidence="11" key="1">
    <citation type="submission" date="2022-01" db="EMBL/GenBank/DDBJ databases">
        <authorList>
            <person name="Wang Y."/>
        </authorList>
    </citation>
    <scope>NUCLEOTIDE SEQUENCE</scope>
    <source>
        <strain evidence="11">WB101</strain>
    </source>
</reference>
<dbReference type="InterPro" id="IPR005835">
    <property type="entry name" value="NTP_transferase_dom"/>
</dbReference>
<organism evidence="11 12">
    <name type="scientific">Rhodohalobacter sulfatireducens</name>
    <dbReference type="NCBI Taxonomy" id="2911366"/>
    <lineage>
        <taxon>Bacteria</taxon>
        <taxon>Pseudomonadati</taxon>
        <taxon>Balneolota</taxon>
        <taxon>Balneolia</taxon>
        <taxon>Balneolales</taxon>
        <taxon>Balneolaceae</taxon>
        <taxon>Rhodohalobacter</taxon>
    </lineage>
</organism>
<dbReference type="PANTHER" id="PTHR43197">
    <property type="entry name" value="UTP--GLUCOSE-1-PHOSPHATE URIDYLYLTRANSFERASE"/>
    <property type="match status" value="1"/>
</dbReference>
<evidence type="ECO:0000256" key="7">
    <source>
        <dbReference type="ARBA" id="ARBA00031959"/>
    </source>
</evidence>
<protein>
    <recommendedName>
        <fullName evidence="3">UTP--glucose-1-phosphate uridylyltransferase</fullName>
        <ecNumber evidence="2">2.7.7.9</ecNumber>
    </recommendedName>
    <alternativeName>
        <fullName evidence="6">Alpha-D-glucosyl-1-phosphate uridylyltransferase</fullName>
    </alternativeName>
    <alternativeName>
        <fullName evidence="7">UDP-glucose pyrophosphorylase</fullName>
    </alternativeName>
    <alternativeName>
        <fullName evidence="8">Uridine diphosphoglucose pyrophosphorylase</fullName>
    </alternativeName>
</protein>
<dbReference type="Pfam" id="PF00483">
    <property type="entry name" value="NTP_transferase"/>
    <property type="match status" value="1"/>
</dbReference>
<dbReference type="RefSeq" id="WP_237854429.1">
    <property type="nucleotide sequence ID" value="NZ_JAKLWS010000012.1"/>
</dbReference>
<name>A0ABS9KE65_9BACT</name>
<dbReference type="GO" id="GO:0016779">
    <property type="term" value="F:nucleotidyltransferase activity"/>
    <property type="evidence" value="ECO:0007669"/>
    <property type="project" value="UniProtKB-KW"/>
</dbReference>
<evidence type="ECO:0000256" key="4">
    <source>
        <dbReference type="ARBA" id="ARBA00022679"/>
    </source>
</evidence>
<comment type="catalytic activity">
    <reaction evidence="9">
        <text>alpha-D-glucose 1-phosphate + UTP + H(+) = UDP-alpha-D-glucose + diphosphate</text>
        <dbReference type="Rhea" id="RHEA:19889"/>
        <dbReference type="ChEBI" id="CHEBI:15378"/>
        <dbReference type="ChEBI" id="CHEBI:33019"/>
        <dbReference type="ChEBI" id="CHEBI:46398"/>
        <dbReference type="ChEBI" id="CHEBI:58601"/>
        <dbReference type="ChEBI" id="CHEBI:58885"/>
        <dbReference type="EC" id="2.7.7.9"/>
    </reaction>
</comment>
<sequence>MGNIDIAVVPVAGMGTRLLPATKSQPKEMLPVGRKPVVQYVVEELERVGVNKLLFITGSGKASIENHFDLSPELTQTLREDGKEELLQELAFAHSPVQFFYTRQKQLLGLGHAVLCAEPFVGNQPFIVALGDSIIGMHAQSRIIERMSNCYHEKNADAVIAFHEVPEDQVYKYGIAKPKTSGDLFEIEDLIEKPPVDEAPGNLAIAARYVLSPAIFEALKQTEPGAGDEIQLTDAIRILLKQGKKVWGVKLREDEKRYDIGNFGTYFRAFTEFALADETFGPELKEHLKDLLNENNSK</sequence>
<feature type="domain" description="Nucleotidyl transferase" evidence="10">
    <location>
        <begin position="7"/>
        <end position="272"/>
    </location>
</feature>
<accession>A0ABS9KE65</accession>
<dbReference type="SUPFAM" id="SSF53448">
    <property type="entry name" value="Nucleotide-diphospho-sugar transferases"/>
    <property type="match status" value="1"/>
</dbReference>
<dbReference type="CDD" id="cd02541">
    <property type="entry name" value="UGPase_prokaryotic"/>
    <property type="match status" value="1"/>
</dbReference>
<dbReference type="Proteomes" id="UP001165366">
    <property type="component" value="Unassembled WGS sequence"/>
</dbReference>
<comment type="caution">
    <text evidence="11">The sequence shown here is derived from an EMBL/GenBank/DDBJ whole genome shotgun (WGS) entry which is preliminary data.</text>
</comment>